<proteinExistence type="predicted"/>
<evidence type="ECO:0000313" key="3">
    <source>
        <dbReference type="EMBL" id="OBR63216.1"/>
    </source>
</evidence>
<dbReference type="AlphaFoldDB" id="A0A1A5YC83"/>
<feature type="transmembrane region" description="Helical" evidence="1">
    <location>
        <begin position="12"/>
        <end position="34"/>
    </location>
</feature>
<dbReference type="PIRSF" id="PIRSF026631">
    <property type="entry name" value="UCP026631"/>
    <property type="match status" value="1"/>
</dbReference>
<dbReference type="PANTHER" id="PTHR34473:SF2">
    <property type="entry name" value="UPF0699 TRANSMEMBRANE PROTEIN YDBT"/>
    <property type="match status" value="1"/>
</dbReference>
<accession>A0A1A5YC83</accession>
<keyword evidence="1" id="KW-0812">Transmembrane</keyword>
<keyword evidence="4" id="KW-1185">Reference proteome</keyword>
<dbReference type="STRING" id="1844972.A7K91_25000"/>
<feature type="transmembrane region" description="Helical" evidence="1">
    <location>
        <begin position="46"/>
        <end position="65"/>
    </location>
</feature>
<dbReference type="OrthoDB" id="2195155at2"/>
<feature type="transmembrane region" description="Helical" evidence="1">
    <location>
        <begin position="406"/>
        <end position="431"/>
    </location>
</feature>
<dbReference type="EMBL" id="LYPA01000074">
    <property type="protein sequence ID" value="OBR63216.1"/>
    <property type="molecule type" value="Genomic_DNA"/>
</dbReference>
<reference evidence="3 4" key="1">
    <citation type="submission" date="2016-05" db="EMBL/GenBank/DDBJ databases">
        <title>Paenibacillus oryzae. sp. nov., isolated from the rice root.</title>
        <authorList>
            <person name="Zhang J."/>
            <person name="Zhang X."/>
        </authorList>
    </citation>
    <scope>NUCLEOTIDE SEQUENCE [LARGE SCALE GENOMIC DNA]</scope>
    <source>
        <strain evidence="3 4">1DrF-4</strain>
    </source>
</reference>
<feature type="transmembrane region" description="Helical" evidence="1">
    <location>
        <begin position="272"/>
        <end position="303"/>
    </location>
</feature>
<evidence type="ECO:0000313" key="4">
    <source>
        <dbReference type="Proteomes" id="UP000092024"/>
    </source>
</evidence>
<dbReference type="InterPro" id="IPR014529">
    <property type="entry name" value="UCP026631"/>
</dbReference>
<feature type="domain" description="YdbS-like PH" evidence="2">
    <location>
        <begin position="451"/>
        <end position="528"/>
    </location>
</feature>
<comment type="caution">
    <text evidence="3">The sequence shown here is derived from an EMBL/GenBank/DDBJ whole genome shotgun (WGS) entry which is preliminary data.</text>
</comment>
<evidence type="ECO:0000256" key="1">
    <source>
        <dbReference type="SAM" id="Phobius"/>
    </source>
</evidence>
<gene>
    <name evidence="3" type="ORF">A7K91_25000</name>
</gene>
<dbReference type="Pfam" id="PF03703">
    <property type="entry name" value="bPH_2"/>
    <property type="match status" value="3"/>
</dbReference>
<name>A0A1A5YC83_9BACL</name>
<feature type="transmembrane region" description="Helical" evidence="1">
    <location>
        <begin position="228"/>
        <end position="252"/>
    </location>
</feature>
<feature type="domain" description="YdbS-like PH" evidence="2">
    <location>
        <begin position="67"/>
        <end position="147"/>
    </location>
</feature>
<keyword evidence="1" id="KW-1133">Transmembrane helix</keyword>
<sequence length="531" mass="59825">MKKMNEERRLHPLYLLYGLLSAVKGFLPLIFIGIFNGFNWSRLLEWYWLAGISGLVVLILFFSYLEWRTTVFRLEDDRMVIRKGYLFREEKTLYYSRIHSVNVEQPLIQRLLGIAQLKIETPGGGKKADAVLQALSLKEAGAIKDQLRQFAGHPASSDAAFGAQEKAADSPLAACESQEGVAASRSAESEPLQSDALWTSGLRSEDAERRGQGNKQHARVISLGPGKLFQAAATSLNFGLALAFLAGIYSFADDFIKLLLPDHFFEQVIEDSAWLVSGVLMIIFVSLAVLIFAWGLSVVLYVLKYSGFQIVRERDQVTLSYGLLEKKMVVFNPRNVQAVIVGESLLRQWMGYGEVKLQVVTSDKQEMLMLHPYIKLSEIQQLLDGYIPGFRMKSGQKLQPPPRRALLYYLRIPLLFAAAASIACIIMFGAAGSWCLLLVPLVAAWRFFCHRSAGVLLEDRQLSLRRRWLSRSTYLIARPRIEAMKVSRSLGLRRKELASLSVYALGSSMNFGVSCLEQSDVEQVWNWYSRS</sequence>
<dbReference type="PANTHER" id="PTHR34473">
    <property type="entry name" value="UPF0699 TRANSMEMBRANE PROTEIN YDBS"/>
    <property type="match status" value="1"/>
</dbReference>
<organism evidence="3 4">
    <name type="scientific">Paenibacillus oryzae</name>
    <dbReference type="NCBI Taxonomy" id="1844972"/>
    <lineage>
        <taxon>Bacteria</taxon>
        <taxon>Bacillati</taxon>
        <taxon>Bacillota</taxon>
        <taxon>Bacilli</taxon>
        <taxon>Bacillales</taxon>
        <taxon>Paenibacillaceae</taxon>
        <taxon>Paenibacillus</taxon>
    </lineage>
</organism>
<feature type="domain" description="YdbS-like PH" evidence="2">
    <location>
        <begin position="306"/>
        <end position="384"/>
    </location>
</feature>
<dbReference type="InterPro" id="IPR005182">
    <property type="entry name" value="YdbS-like_PH"/>
</dbReference>
<dbReference type="Proteomes" id="UP000092024">
    <property type="component" value="Unassembled WGS sequence"/>
</dbReference>
<protein>
    <recommendedName>
        <fullName evidence="2">YdbS-like PH domain-containing protein</fullName>
    </recommendedName>
</protein>
<keyword evidence="1" id="KW-0472">Membrane</keyword>
<evidence type="ECO:0000259" key="2">
    <source>
        <dbReference type="Pfam" id="PF03703"/>
    </source>
</evidence>